<dbReference type="STRING" id="888060.HMPREF9081_0668"/>
<organism evidence="1 2">
    <name type="scientific">Centipeda periodontii DSM 2778</name>
    <dbReference type="NCBI Taxonomy" id="888060"/>
    <lineage>
        <taxon>Bacteria</taxon>
        <taxon>Bacillati</taxon>
        <taxon>Bacillota</taxon>
        <taxon>Negativicutes</taxon>
        <taxon>Selenomonadales</taxon>
        <taxon>Selenomonadaceae</taxon>
        <taxon>Centipeda</taxon>
    </lineage>
</organism>
<dbReference type="HOGENOM" id="CLU_1988651_0_0_9"/>
<accession>F5RK83</accession>
<comment type="caution">
    <text evidence="1">The sequence shown here is derived from an EMBL/GenBank/DDBJ whole genome shotgun (WGS) entry which is preliminary data.</text>
</comment>
<dbReference type="AlphaFoldDB" id="F5RK83"/>
<keyword evidence="2" id="KW-1185">Reference proteome</keyword>
<sequence>MIPALIAAGLLLGGVALVANWDDIVDWVRDFVPRFKKAWARISPHLPYEMQFLGDLIVKAGEHLISIMNKVYYQEESGQWVEETTRRNISENQVPPHIREKILRQKQQTGEAAEISQELELEMAG</sequence>
<name>F5RK83_9FIRM</name>
<evidence type="ECO:0000313" key="1">
    <source>
        <dbReference type="EMBL" id="EGK61083.1"/>
    </source>
</evidence>
<dbReference type="OrthoDB" id="2990871at2"/>
<proteinExistence type="predicted"/>
<dbReference type="eggNOG" id="ENOG50309HP">
    <property type="taxonomic scope" value="Bacteria"/>
</dbReference>
<dbReference type="EMBL" id="AFHQ01000024">
    <property type="protein sequence ID" value="EGK61083.1"/>
    <property type="molecule type" value="Genomic_DNA"/>
</dbReference>
<dbReference type="RefSeq" id="WP_006305534.1">
    <property type="nucleotide sequence ID" value="NZ_GL892076.1"/>
</dbReference>
<gene>
    <name evidence="1" type="ORF">HMPREF9081_0668</name>
</gene>
<dbReference type="Proteomes" id="UP000004067">
    <property type="component" value="Unassembled WGS sequence"/>
</dbReference>
<reference evidence="1 2" key="1">
    <citation type="submission" date="2011-04" db="EMBL/GenBank/DDBJ databases">
        <authorList>
            <person name="Muzny D."/>
            <person name="Qin X."/>
            <person name="Deng J."/>
            <person name="Jiang H."/>
            <person name="Liu Y."/>
            <person name="Qu J."/>
            <person name="Song X.-Z."/>
            <person name="Zhang L."/>
            <person name="Thornton R."/>
            <person name="Coyle M."/>
            <person name="Francisco L."/>
            <person name="Jackson L."/>
            <person name="Javaid M."/>
            <person name="Korchina V."/>
            <person name="Kovar C."/>
            <person name="Mata R."/>
            <person name="Mathew T."/>
            <person name="Ngo R."/>
            <person name="Nguyen L."/>
            <person name="Nguyen N."/>
            <person name="Okwuonu G."/>
            <person name="Ongeri F."/>
            <person name="Pham C."/>
            <person name="Simmons D."/>
            <person name="Wilczek-Boney K."/>
            <person name="Hale W."/>
            <person name="Jakkamsetti A."/>
            <person name="Pham P."/>
            <person name="Ruth R."/>
            <person name="San Lucas F."/>
            <person name="Warren J."/>
            <person name="Zhang J."/>
            <person name="Zhao Z."/>
            <person name="Zhou C."/>
            <person name="Zhu D."/>
            <person name="Lee S."/>
            <person name="Bess C."/>
            <person name="Blankenburg K."/>
            <person name="Forbes L."/>
            <person name="Fu Q."/>
            <person name="Gubbala S."/>
            <person name="Hirani K."/>
            <person name="Jayaseelan J.C."/>
            <person name="Lara F."/>
            <person name="Munidasa M."/>
            <person name="Palculict T."/>
            <person name="Patil S."/>
            <person name="Pu L.-L."/>
            <person name="Saada N."/>
            <person name="Tang L."/>
            <person name="Weissenberger G."/>
            <person name="Zhu Y."/>
            <person name="Hemphill L."/>
            <person name="Shang Y."/>
            <person name="Youmans B."/>
            <person name="Ayvaz T."/>
            <person name="Ross M."/>
            <person name="Santibanez J."/>
            <person name="Aqrawi P."/>
            <person name="Gross S."/>
            <person name="Joshi V."/>
            <person name="Fowler G."/>
            <person name="Nazareth L."/>
            <person name="Reid J."/>
            <person name="Worley K."/>
            <person name="Petrosino J."/>
            <person name="Highlander S."/>
            <person name="Gibbs R."/>
        </authorList>
    </citation>
    <scope>NUCLEOTIDE SEQUENCE [LARGE SCALE GENOMIC DNA]</scope>
    <source>
        <strain evidence="1 2">DSM 2778</strain>
    </source>
</reference>
<evidence type="ECO:0000313" key="2">
    <source>
        <dbReference type="Proteomes" id="UP000004067"/>
    </source>
</evidence>
<protein>
    <submittedName>
        <fullName evidence="1">Uncharacterized protein</fullName>
    </submittedName>
</protein>